<evidence type="ECO:0000256" key="3">
    <source>
        <dbReference type="ARBA" id="ARBA00007422"/>
    </source>
</evidence>
<comment type="subunit">
    <text evidence="4">Homodimer.</text>
</comment>
<dbReference type="Pfam" id="PF00121">
    <property type="entry name" value="TIM"/>
    <property type="match status" value="1"/>
</dbReference>
<keyword evidence="8" id="KW-0520">NAD</keyword>
<evidence type="ECO:0000256" key="7">
    <source>
        <dbReference type="ARBA" id="ARBA00023002"/>
    </source>
</evidence>
<comment type="similarity">
    <text evidence="2 12">Belongs to the glyceraldehyde-3-phosphate dehydrogenase family.</text>
</comment>
<dbReference type="GO" id="GO:0005829">
    <property type="term" value="C:cytosol"/>
    <property type="evidence" value="ECO:0007669"/>
    <property type="project" value="TreeGrafter"/>
</dbReference>
<dbReference type="InterPro" id="IPR013785">
    <property type="entry name" value="Aldolase_TIM"/>
</dbReference>
<proteinExistence type="evidence at transcript level"/>
<dbReference type="GO" id="GO:0051287">
    <property type="term" value="F:NAD binding"/>
    <property type="evidence" value="ECO:0007669"/>
    <property type="project" value="InterPro"/>
</dbReference>
<comment type="similarity">
    <text evidence="3">Belongs to the triosephosphate isomerase family.</text>
</comment>
<dbReference type="EMBL" id="EF613199">
    <property type="protein sequence ID" value="ABU96664.1"/>
    <property type="molecule type" value="mRNA"/>
</dbReference>
<dbReference type="EC" id="1.2.1.12" evidence="6"/>
<dbReference type="PRINTS" id="PR00078">
    <property type="entry name" value="G3PDHDRGNASE"/>
</dbReference>
<evidence type="ECO:0000256" key="5">
    <source>
        <dbReference type="ARBA" id="ARBA00011881"/>
    </source>
</evidence>
<name>A0A0A6YYW1_DICDH</name>
<gene>
    <name evidence="14" type="primary">GapC3</name>
</gene>
<dbReference type="SMART" id="SM00846">
    <property type="entry name" value="Gp_dh_N"/>
    <property type="match status" value="1"/>
</dbReference>
<dbReference type="FunFam" id="3.20.20.70:FF:000025">
    <property type="entry name" value="Triosephosphate isomerase"/>
    <property type="match status" value="1"/>
</dbReference>
<dbReference type="InterPro" id="IPR035990">
    <property type="entry name" value="TIM_sf"/>
</dbReference>
<evidence type="ECO:0000256" key="12">
    <source>
        <dbReference type="RuleBase" id="RU000397"/>
    </source>
</evidence>
<dbReference type="FunFam" id="3.40.50.720:FF:000266">
    <property type="entry name" value="Glyceraldehyde-3-phosphate dehydrogenase"/>
    <property type="match status" value="1"/>
</dbReference>
<dbReference type="InterPro" id="IPR020828">
    <property type="entry name" value="GlycerAld_3-P_DH_NAD(P)-bd"/>
</dbReference>
<dbReference type="PROSITE" id="PS00071">
    <property type="entry name" value="GAPDH"/>
    <property type="match status" value="1"/>
</dbReference>
<evidence type="ECO:0000256" key="9">
    <source>
        <dbReference type="ARBA" id="ARBA00023152"/>
    </source>
</evidence>
<dbReference type="InterPro" id="IPR020830">
    <property type="entry name" value="GlycerAld_3-P_DH_AS"/>
</dbReference>
<dbReference type="CDD" id="cd18126">
    <property type="entry name" value="GAPDH_I_C"/>
    <property type="match status" value="1"/>
</dbReference>
<dbReference type="Pfam" id="PF02800">
    <property type="entry name" value="Gp_dh_C"/>
    <property type="match status" value="1"/>
</dbReference>
<dbReference type="AlphaFoldDB" id="A0A0A6YYW1"/>
<keyword evidence="7" id="KW-0560">Oxidoreductase</keyword>
<dbReference type="PROSITE" id="PS00171">
    <property type="entry name" value="TIM_1"/>
    <property type="match status" value="1"/>
</dbReference>
<dbReference type="InterPro" id="IPR000652">
    <property type="entry name" value="Triosephosphate_isomerase"/>
</dbReference>
<dbReference type="NCBIfam" id="TIGR01534">
    <property type="entry name" value="GAPDH-I"/>
    <property type="match status" value="1"/>
</dbReference>
<dbReference type="PROSITE" id="PS51440">
    <property type="entry name" value="TIM_2"/>
    <property type="match status" value="1"/>
</dbReference>
<evidence type="ECO:0000256" key="11">
    <source>
        <dbReference type="ARBA" id="ARBA00024331"/>
    </source>
</evidence>
<sequence length="613" mass="65014">MFSAVVSATRSRVPGVARGFASSAARSADRKFFVGGNWKCNGSLSKVDELVGVLNGSHLTSKTEVVVAPPSVYLQGVSSNMRGDVKVAAQDCWLKGNGAFTGETSADMLKDMGIEWCIIGHSERRQKGEMDEECGAKAGYAIEKGISVIGCIGETKEERESGATMDVVKRQMAAYTATVKDWDKFVVAYEPVWAIGTGLTASPEQAQEVHLELRKWIAENVSAAVADKVRIIYGGSVNAGTAPTLGEKADIDGFLVGGASLKPEFVEIVNAKDGSKSVGPVTVGINGFGRIGRLVLRASLKNPMVNVVSINDPFIDAKYMEYMFKYDTVHGVYPGEVSHDGEHLIVDGVSIKLHAEMDPSKISWGDSGADYVVESTGAFTTVEKAGKHMDGGAKNVVISAPSADAPMFVMGVNQEKYTPDMRVVSNASCTTNCLAPVAKVINDNFGLKEGLMTTVHAVTATQKTVDGPSKKDWRGGRAAGYNIIPSSTGAAKAVGKVIPELNGKLTGMAFRVPTADVSVVDLTCRLSKPASYDDVKAAIKEAAAGPMEGILGYTEEAVVSSDFISDPYSSVFDATAGIALTDDFVKVVSWYDNEMGYSTRVVDLIAHMAKESS</sequence>
<keyword evidence="10 14" id="KW-0413">Isomerase</keyword>
<dbReference type="SUPFAM" id="SSF55347">
    <property type="entry name" value="Glyceraldehyde-3-phosphate dehydrogenase-like, C-terminal domain"/>
    <property type="match status" value="1"/>
</dbReference>
<dbReference type="GO" id="GO:0050661">
    <property type="term" value="F:NADP binding"/>
    <property type="evidence" value="ECO:0007669"/>
    <property type="project" value="InterPro"/>
</dbReference>
<accession>A0A0A6YYW1</accession>
<dbReference type="Gene3D" id="3.30.360.10">
    <property type="entry name" value="Dihydrodipicolinate Reductase, domain 2"/>
    <property type="match status" value="1"/>
</dbReference>
<evidence type="ECO:0000256" key="1">
    <source>
        <dbReference type="ARBA" id="ARBA00004869"/>
    </source>
</evidence>
<dbReference type="Gene3D" id="3.20.20.70">
    <property type="entry name" value="Aldolase class I"/>
    <property type="match status" value="1"/>
</dbReference>
<protein>
    <recommendedName>
        <fullName evidence="6">glyceraldehyde-3-phosphate dehydrogenase (phosphorylating)</fullName>
        <ecNumber evidence="6">1.2.1.12</ecNumber>
    </recommendedName>
</protein>
<reference evidence="14" key="1">
    <citation type="submission" date="2007-05" db="EMBL/GenBank/DDBJ databases">
        <authorList>
            <person name="Liaud M.-F."/>
        </authorList>
    </citation>
    <scope>NUCLEOTIDE SEQUENCE</scope>
</reference>
<comment type="subunit">
    <text evidence="5">Homotetramer.</text>
</comment>
<dbReference type="InterPro" id="IPR006424">
    <property type="entry name" value="Glyceraldehyde-3-P_DH_1"/>
</dbReference>
<dbReference type="GO" id="GO:0004807">
    <property type="term" value="F:triose-phosphate isomerase activity"/>
    <property type="evidence" value="ECO:0007669"/>
    <property type="project" value="InterPro"/>
</dbReference>
<dbReference type="NCBIfam" id="TIGR00419">
    <property type="entry name" value="tim"/>
    <property type="match status" value="1"/>
</dbReference>
<evidence type="ECO:0000259" key="13">
    <source>
        <dbReference type="SMART" id="SM00846"/>
    </source>
</evidence>
<dbReference type="SUPFAM" id="SSF51735">
    <property type="entry name" value="NAD(P)-binding Rossmann-fold domains"/>
    <property type="match status" value="1"/>
</dbReference>
<dbReference type="Pfam" id="PF00044">
    <property type="entry name" value="Gp_dh_N"/>
    <property type="match status" value="1"/>
</dbReference>
<dbReference type="InterPro" id="IPR022896">
    <property type="entry name" value="TrioseP_Isoase_bac/euk"/>
</dbReference>
<dbReference type="CDD" id="cd00311">
    <property type="entry name" value="TIM"/>
    <property type="match status" value="1"/>
</dbReference>
<evidence type="ECO:0000256" key="6">
    <source>
        <dbReference type="ARBA" id="ARBA00013119"/>
    </source>
</evidence>
<comment type="pathway">
    <text evidence="1">Carbohydrate degradation; glycolysis; pyruvate from D-glyceraldehyde 3-phosphate: step 1/5.</text>
</comment>
<dbReference type="HAMAP" id="MF_00147_B">
    <property type="entry name" value="TIM_B"/>
    <property type="match status" value="1"/>
</dbReference>
<evidence type="ECO:0000313" key="14">
    <source>
        <dbReference type="EMBL" id="ABU96664.1"/>
    </source>
</evidence>
<dbReference type="GO" id="GO:0006006">
    <property type="term" value="P:glucose metabolic process"/>
    <property type="evidence" value="ECO:0007669"/>
    <property type="project" value="InterPro"/>
</dbReference>
<evidence type="ECO:0000256" key="4">
    <source>
        <dbReference type="ARBA" id="ARBA00011738"/>
    </source>
</evidence>
<dbReference type="InterPro" id="IPR020829">
    <property type="entry name" value="GlycerAld_3-P_DH_cat"/>
</dbReference>
<dbReference type="GO" id="GO:0004365">
    <property type="term" value="F:glyceraldehyde-3-phosphate dehydrogenase (NAD+) (phosphorylating) activity"/>
    <property type="evidence" value="ECO:0007669"/>
    <property type="project" value="UniProtKB-EC"/>
</dbReference>
<feature type="domain" description="Glyceraldehyde 3-phosphate dehydrogenase NAD(P) binding" evidence="13">
    <location>
        <begin position="281"/>
        <end position="429"/>
    </location>
</feature>
<dbReference type="InterPro" id="IPR036291">
    <property type="entry name" value="NAD(P)-bd_dom_sf"/>
</dbReference>
<evidence type="ECO:0000256" key="10">
    <source>
        <dbReference type="ARBA" id="ARBA00023235"/>
    </source>
</evidence>
<dbReference type="FunFam" id="3.30.360.10:FF:000001">
    <property type="entry name" value="Glyceraldehyde-3-phosphate dehydrogenase"/>
    <property type="match status" value="1"/>
</dbReference>
<evidence type="ECO:0000256" key="8">
    <source>
        <dbReference type="ARBA" id="ARBA00023027"/>
    </source>
</evidence>
<dbReference type="Gene3D" id="3.40.50.720">
    <property type="entry name" value="NAD(P)-binding Rossmann-like Domain"/>
    <property type="match status" value="1"/>
</dbReference>
<keyword evidence="9" id="KW-0324">Glycolysis</keyword>
<dbReference type="GO" id="GO:0006096">
    <property type="term" value="P:glycolytic process"/>
    <property type="evidence" value="ECO:0007669"/>
    <property type="project" value="UniProtKB-KW"/>
</dbReference>
<comment type="pathway">
    <text evidence="11">Carbohydrate biosynthesis.</text>
</comment>
<dbReference type="InterPro" id="IPR020831">
    <property type="entry name" value="GlycerAld/Erythrose_P_DH"/>
</dbReference>
<evidence type="ECO:0000256" key="2">
    <source>
        <dbReference type="ARBA" id="ARBA00007406"/>
    </source>
</evidence>
<dbReference type="PANTHER" id="PTHR10836">
    <property type="entry name" value="GLYCERALDEHYDE 3-PHOSPHATE DEHYDROGENASE"/>
    <property type="match status" value="1"/>
</dbReference>
<dbReference type="InterPro" id="IPR020861">
    <property type="entry name" value="Triosephosphate_isomerase_AS"/>
</dbReference>
<organism evidence="14">
    <name type="scientific">Dictyota dichotoma</name>
    <dbReference type="NCBI Taxonomy" id="2876"/>
    <lineage>
        <taxon>Eukaryota</taxon>
        <taxon>Sar</taxon>
        <taxon>Stramenopiles</taxon>
        <taxon>Ochrophyta</taxon>
        <taxon>PX clade</taxon>
        <taxon>Phaeophyceae</taxon>
        <taxon>Dictyotales</taxon>
        <taxon>Dictyotaceae</taxon>
        <taxon>Dictyota</taxon>
    </lineage>
</organism>
<dbReference type="PANTHER" id="PTHR10836:SF130">
    <property type="entry name" value="TRIOSEPHOSPHATE ISOMERASE_GLYCERALDEHYDE-3-PHOSPHATE DEHYDROGENASE"/>
    <property type="match status" value="1"/>
</dbReference>
<dbReference type="SUPFAM" id="SSF51351">
    <property type="entry name" value="Triosephosphate isomerase (TIM)"/>
    <property type="match status" value="1"/>
</dbReference>
<dbReference type="CDD" id="cd05214">
    <property type="entry name" value="GAPDH_I_N"/>
    <property type="match status" value="1"/>
</dbReference>